<evidence type="ECO:0000256" key="6">
    <source>
        <dbReference type="ARBA" id="ARBA00022723"/>
    </source>
</evidence>
<evidence type="ECO:0000259" key="18">
    <source>
        <dbReference type="Pfam" id="PF00689"/>
    </source>
</evidence>
<evidence type="ECO:0000256" key="15">
    <source>
        <dbReference type="ARBA" id="ARBA00048694"/>
    </source>
</evidence>
<evidence type="ECO:0000259" key="19">
    <source>
        <dbReference type="Pfam" id="PF00690"/>
    </source>
</evidence>
<dbReference type="InterPro" id="IPR023299">
    <property type="entry name" value="ATPase_P-typ_cyto_dom_N"/>
</dbReference>
<keyword evidence="13 16" id="KW-0406">Ion transport</keyword>
<accession>A0A200RBT6</accession>
<gene>
    <name evidence="20" type="ORF">BVC80_1663g82</name>
</gene>
<evidence type="ECO:0000256" key="13">
    <source>
        <dbReference type="ARBA" id="ARBA00023065"/>
    </source>
</evidence>
<evidence type="ECO:0000256" key="14">
    <source>
        <dbReference type="ARBA" id="ARBA00023136"/>
    </source>
</evidence>
<dbReference type="SUPFAM" id="SSF81665">
    <property type="entry name" value="Calcium ATPase, transmembrane domain M"/>
    <property type="match status" value="1"/>
</dbReference>
<dbReference type="PANTHER" id="PTHR24093:SF470">
    <property type="entry name" value="CALCIUM-TRANSPORTING ATPASE 12, PLASMA MEMBRANE-TYPE-LIKE"/>
    <property type="match status" value="1"/>
</dbReference>
<feature type="transmembrane region" description="Helical" evidence="16">
    <location>
        <begin position="814"/>
        <end position="832"/>
    </location>
</feature>
<keyword evidence="14 16" id="KW-0472">Membrane</keyword>
<feature type="transmembrane region" description="Helical" evidence="16">
    <location>
        <begin position="337"/>
        <end position="359"/>
    </location>
</feature>
<keyword evidence="7 16" id="KW-0547">Nucleotide-binding</keyword>
<dbReference type="InterPro" id="IPR006068">
    <property type="entry name" value="ATPase_P-typ_cation-transptr_C"/>
</dbReference>
<dbReference type="GO" id="GO:0046872">
    <property type="term" value="F:metal ion binding"/>
    <property type="evidence" value="ECO:0007669"/>
    <property type="project" value="UniProtKB-KW"/>
</dbReference>
<evidence type="ECO:0000256" key="2">
    <source>
        <dbReference type="ARBA" id="ARBA00006124"/>
    </source>
</evidence>
<feature type="domain" description="P-type ATPase A" evidence="17">
    <location>
        <begin position="225"/>
        <end position="317"/>
    </location>
</feature>
<feature type="domain" description="Cation-transporting P-type ATPase C-terminal" evidence="18">
    <location>
        <begin position="834"/>
        <end position="1002"/>
    </location>
</feature>
<dbReference type="Pfam" id="PF00122">
    <property type="entry name" value="E1-E2_ATPase"/>
    <property type="match status" value="1"/>
</dbReference>
<evidence type="ECO:0000259" key="17">
    <source>
        <dbReference type="Pfam" id="PF00122"/>
    </source>
</evidence>
<comment type="function">
    <text evidence="16">Catalyzes the hydrolysis of ATP coupled with the transport of calcium.</text>
</comment>
<dbReference type="SUPFAM" id="SSF56784">
    <property type="entry name" value="HAD-like"/>
    <property type="match status" value="1"/>
</dbReference>
<protein>
    <recommendedName>
        <fullName evidence="16">Calcium-transporting ATPase</fullName>
        <ecNumber evidence="16">7.2.2.10</ecNumber>
    </recommendedName>
</protein>
<feature type="transmembrane region" description="Helical" evidence="16">
    <location>
        <begin position="886"/>
        <end position="902"/>
    </location>
</feature>
<dbReference type="Gene3D" id="3.40.50.1000">
    <property type="entry name" value="HAD superfamily/HAD-like"/>
    <property type="match status" value="2"/>
</dbReference>
<proteinExistence type="inferred from homology"/>
<evidence type="ECO:0000256" key="9">
    <source>
        <dbReference type="ARBA" id="ARBA00022840"/>
    </source>
</evidence>
<comment type="caution">
    <text evidence="16">Lacks conserved residue(s) required for the propagation of feature annotation.</text>
</comment>
<dbReference type="GO" id="GO:0005886">
    <property type="term" value="C:plasma membrane"/>
    <property type="evidence" value="ECO:0007669"/>
    <property type="project" value="TreeGrafter"/>
</dbReference>
<dbReference type="Proteomes" id="UP000195402">
    <property type="component" value="Unassembled WGS sequence"/>
</dbReference>
<dbReference type="PANTHER" id="PTHR24093">
    <property type="entry name" value="CATION TRANSPORTING ATPASE"/>
    <property type="match status" value="1"/>
</dbReference>
<dbReference type="Gene3D" id="1.20.1110.10">
    <property type="entry name" value="Calcium-transporting ATPase, transmembrane domain"/>
    <property type="match status" value="2"/>
</dbReference>
<dbReference type="PRINTS" id="PR00120">
    <property type="entry name" value="HATPASE"/>
</dbReference>
<keyword evidence="21" id="KW-1185">Reference proteome</keyword>
<evidence type="ECO:0000256" key="1">
    <source>
        <dbReference type="ARBA" id="ARBA00004141"/>
    </source>
</evidence>
<keyword evidence="11" id="KW-0112">Calmodulin-binding</keyword>
<evidence type="ECO:0000256" key="16">
    <source>
        <dbReference type="RuleBase" id="RU361146"/>
    </source>
</evidence>
<keyword evidence="5 16" id="KW-0812">Transmembrane</keyword>
<dbReference type="InterPro" id="IPR001757">
    <property type="entry name" value="P_typ_ATPase"/>
</dbReference>
<evidence type="ECO:0000256" key="11">
    <source>
        <dbReference type="ARBA" id="ARBA00022860"/>
    </source>
</evidence>
<dbReference type="GO" id="GO:0005516">
    <property type="term" value="F:calmodulin binding"/>
    <property type="evidence" value="ECO:0007669"/>
    <property type="project" value="UniProtKB-KW"/>
</dbReference>
<feature type="transmembrane region" description="Helical" evidence="16">
    <location>
        <begin position="395"/>
        <end position="424"/>
    </location>
</feature>
<evidence type="ECO:0000256" key="5">
    <source>
        <dbReference type="ARBA" id="ARBA00022692"/>
    </source>
</evidence>
<feature type="domain" description="Cation-transporting P-type ATPase N-terminal" evidence="19">
    <location>
        <begin position="99"/>
        <end position="170"/>
    </location>
</feature>
<dbReference type="InterPro" id="IPR008250">
    <property type="entry name" value="ATPase_P-typ_transduc_dom_A_sf"/>
</dbReference>
<evidence type="ECO:0000256" key="8">
    <source>
        <dbReference type="ARBA" id="ARBA00022837"/>
    </source>
</evidence>
<dbReference type="Gene3D" id="3.40.1110.10">
    <property type="entry name" value="Calcium-transporting ATPase, cytoplasmic domain N"/>
    <property type="match status" value="2"/>
</dbReference>
<evidence type="ECO:0000256" key="3">
    <source>
        <dbReference type="ARBA" id="ARBA00022448"/>
    </source>
</evidence>
<dbReference type="Pfam" id="PF00689">
    <property type="entry name" value="Cation_ATPase_C"/>
    <property type="match status" value="1"/>
</dbReference>
<sequence length="1033" mass="114043">MSLPILNYYITSITHNAKSRSLTVDPCVTSDEESQSYTALPTNTDDADAVQNSATDQLDIRLDIHNNKENSSSNNNSIDMETLSRIVKEKNLVSLCELGGVERIAAALDTNLENGICSTDEAEEIQRRQIEYGSNTYEEVLTPSKSFIYFVFKASKDCTIVLLLCCGAVSLGSGIKEEGLKSGWYDGTTIFISTFVLVAATSISNYSCWCKSRKLLKVKALVLIDVLRHGRLQPIPISDIVVGDIVFLKIGDGIPADGLFINGDHFKVDDDVLLDSRIDRVENPFLCSGTRVIDGSAQMLVTSVGKNTEWGEMMSRVNHDSKKHTLLQVRLDKLNNYVQNIGLCLVLLILVVLLLRYLLGKKDSETGYPDQMNKRTAAVELMKAVERLLTKPRGIISLTTMLAVLLVGIQQGFSLIITLSLSYWNKTLENNQVIIRELCGCVTMGSVTTICTDKTEGLMLNQMEVDELQVGEEAISGDIGSAISEELCEAICDGVGTAVLLCDSSTNHIEDPLLPWAELNLGMTMAVLKQIRTVLVAKTLSLDKKRSVLLMKKIGDAENTFHLHWRGSAETILTMCSDYYNSDGSINAMDEGKRAMFERVIEDMGTKGLESIALAYRQIEEDDGDGIEDYAGKLYEDGLILLGILGLKYPCCPEARKAVAAFLHAGVSIKLVSPERLSVLKTIAIECGILGTDQDLHATILEGEQFRNLSEAERMERVDQIIVMGSSLPPDKLLFIQCLRKKRQVVAVTGARMSDSPALKEADVCLLMATKNSEMEKESCDIFLTNGSLASMVTALLVGRCAYQNIRKFIQLELTINISGLLINFVTTVSLGEAPITPLQLFLVNLVVGTLAALALLTEPPTQELLEMPPVNQTESLVTKAMWRNILIQVCYQVVVLLMFQFKGQALPGTNRKVKKAMILSGFVLCQIFNKFNAREPEKKKVFKGILCNHWFLVAVGVAIVLQVLVVEFATTLADTARLTWIQWLACTFFAIMSWPIDYVVKCTGPPWPRFTSLIPFTPLTSQSQLPIPLVRE</sequence>
<dbReference type="Pfam" id="PF13246">
    <property type="entry name" value="Cation_ATPase"/>
    <property type="match status" value="1"/>
</dbReference>
<dbReference type="OrthoDB" id="116380at2759"/>
<evidence type="ECO:0000256" key="7">
    <source>
        <dbReference type="ARBA" id="ARBA00022741"/>
    </source>
</evidence>
<keyword evidence="3 16" id="KW-0813">Transport</keyword>
<dbReference type="NCBIfam" id="TIGR01517">
    <property type="entry name" value="ATPase-IIB_Ca"/>
    <property type="match status" value="1"/>
</dbReference>
<keyword evidence="12 16" id="KW-1133">Transmembrane helix</keyword>
<dbReference type="AlphaFoldDB" id="A0A200RBT6"/>
<dbReference type="SUPFAM" id="SSF81653">
    <property type="entry name" value="Calcium ATPase, transduction domain A"/>
    <property type="match status" value="1"/>
</dbReference>
<reference evidence="20 21" key="1">
    <citation type="journal article" date="2017" name="Mol. Plant">
        <title>The Genome of Medicinal Plant Macleaya cordata Provides New Insights into Benzylisoquinoline Alkaloids Metabolism.</title>
        <authorList>
            <person name="Liu X."/>
            <person name="Liu Y."/>
            <person name="Huang P."/>
            <person name="Ma Y."/>
            <person name="Qing Z."/>
            <person name="Tang Q."/>
            <person name="Cao H."/>
            <person name="Cheng P."/>
            <person name="Zheng Y."/>
            <person name="Yuan Z."/>
            <person name="Zhou Y."/>
            <person name="Liu J."/>
            <person name="Tang Z."/>
            <person name="Zhuo Y."/>
            <person name="Zhang Y."/>
            <person name="Yu L."/>
            <person name="Huang J."/>
            <person name="Yang P."/>
            <person name="Peng Q."/>
            <person name="Zhang J."/>
            <person name="Jiang W."/>
            <person name="Zhang Z."/>
            <person name="Lin K."/>
            <person name="Ro D.K."/>
            <person name="Chen X."/>
            <person name="Xiong X."/>
            <person name="Shang Y."/>
            <person name="Huang S."/>
            <person name="Zeng J."/>
        </authorList>
    </citation>
    <scope>NUCLEOTIDE SEQUENCE [LARGE SCALE GENOMIC DNA]</scope>
    <source>
        <strain evidence="21">cv. BLH2017</strain>
        <tissue evidence="20">Root</tissue>
    </source>
</reference>
<dbReference type="GO" id="GO:0005524">
    <property type="term" value="F:ATP binding"/>
    <property type="evidence" value="ECO:0007669"/>
    <property type="project" value="UniProtKB-KW"/>
</dbReference>
<dbReference type="EC" id="7.2.2.10" evidence="16"/>
<evidence type="ECO:0000313" key="21">
    <source>
        <dbReference type="Proteomes" id="UP000195402"/>
    </source>
</evidence>
<evidence type="ECO:0000256" key="10">
    <source>
        <dbReference type="ARBA" id="ARBA00022842"/>
    </source>
</evidence>
<keyword evidence="10" id="KW-0460">Magnesium</keyword>
<dbReference type="InterPro" id="IPR036412">
    <property type="entry name" value="HAD-like_sf"/>
</dbReference>
<dbReference type="InParanoid" id="A0A200RBT6"/>
<evidence type="ECO:0000313" key="20">
    <source>
        <dbReference type="EMBL" id="OVA20182.1"/>
    </source>
</evidence>
<organism evidence="20 21">
    <name type="scientific">Macleaya cordata</name>
    <name type="common">Five-seeded plume-poppy</name>
    <name type="synonym">Bocconia cordata</name>
    <dbReference type="NCBI Taxonomy" id="56857"/>
    <lineage>
        <taxon>Eukaryota</taxon>
        <taxon>Viridiplantae</taxon>
        <taxon>Streptophyta</taxon>
        <taxon>Embryophyta</taxon>
        <taxon>Tracheophyta</taxon>
        <taxon>Spermatophyta</taxon>
        <taxon>Magnoliopsida</taxon>
        <taxon>Ranunculales</taxon>
        <taxon>Papaveraceae</taxon>
        <taxon>Papaveroideae</taxon>
        <taxon>Macleaya</taxon>
    </lineage>
</organism>
<dbReference type="GO" id="GO:0005388">
    <property type="term" value="F:P-type calcium transporter activity"/>
    <property type="evidence" value="ECO:0007669"/>
    <property type="project" value="UniProtKB-EC"/>
</dbReference>
<keyword evidence="8 16" id="KW-0106">Calcium</keyword>
<comment type="subcellular location">
    <subcellularLocation>
        <location evidence="1 16">Membrane</location>
        <topology evidence="1 16">Multi-pass membrane protein</topology>
    </subcellularLocation>
</comment>
<dbReference type="InterPro" id="IPR006408">
    <property type="entry name" value="P-type_ATPase_IIB"/>
</dbReference>
<comment type="caution">
    <text evidence="20">The sequence shown here is derived from an EMBL/GenBank/DDBJ whole genome shotgun (WGS) entry which is preliminary data.</text>
</comment>
<comment type="similarity">
    <text evidence="2 16">Belongs to the cation transport ATPase (P-type) (TC 3.A.3) family. Type IIB subfamily.</text>
</comment>
<feature type="transmembrane region" description="Helical" evidence="16">
    <location>
        <begin position="914"/>
        <end position="930"/>
    </location>
</feature>
<dbReference type="InterPro" id="IPR059000">
    <property type="entry name" value="ATPase_P-type_domA"/>
</dbReference>
<dbReference type="EMBL" id="MVGT01000146">
    <property type="protein sequence ID" value="OVA20182.1"/>
    <property type="molecule type" value="Genomic_DNA"/>
</dbReference>
<dbReference type="GO" id="GO:0016887">
    <property type="term" value="F:ATP hydrolysis activity"/>
    <property type="evidence" value="ECO:0007669"/>
    <property type="project" value="InterPro"/>
</dbReference>
<comment type="catalytic activity">
    <reaction evidence="15 16">
        <text>Ca(2+)(in) + ATP + H2O = Ca(2+)(out) + ADP + phosphate + H(+)</text>
        <dbReference type="Rhea" id="RHEA:18105"/>
        <dbReference type="ChEBI" id="CHEBI:15377"/>
        <dbReference type="ChEBI" id="CHEBI:15378"/>
        <dbReference type="ChEBI" id="CHEBI:29108"/>
        <dbReference type="ChEBI" id="CHEBI:30616"/>
        <dbReference type="ChEBI" id="CHEBI:43474"/>
        <dbReference type="ChEBI" id="CHEBI:456216"/>
        <dbReference type="EC" id="7.2.2.10"/>
    </reaction>
</comment>
<name>A0A200RBT6_MACCD</name>
<keyword evidence="6" id="KW-0479">Metal-binding</keyword>
<dbReference type="Gene3D" id="2.70.150.10">
    <property type="entry name" value="Calcium-transporting ATPase, cytoplasmic transduction domain A"/>
    <property type="match status" value="1"/>
</dbReference>
<dbReference type="Pfam" id="PF00690">
    <property type="entry name" value="Cation_ATPase_N"/>
    <property type="match status" value="1"/>
</dbReference>
<dbReference type="InterPro" id="IPR023214">
    <property type="entry name" value="HAD_sf"/>
</dbReference>
<feature type="transmembrane region" description="Helical" evidence="16">
    <location>
        <begin position="838"/>
        <end position="858"/>
    </location>
</feature>
<dbReference type="STRING" id="56857.A0A200RBT6"/>
<evidence type="ECO:0000256" key="12">
    <source>
        <dbReference type="ARBA" id="ARBA00022989"/>
    </source>
</evidence>
<keyword evidence="4 16" id="KW-0109">Calcium transport</keyword>
<evidence type="ECO:0000256" key="4">
    <source>
        <dbReference type="ARBA" id="ARBA00022568"/>
    </source>
</evidence>
<dbReference type="InterPro" id="IPR004014">
    <property type="entry name" value="ATPase_P-typ_cation-transptr_N"/>
</dbReference>
<feature type="transmembrane region" description="Helical" evidence="16">
    <location>
        <begin position="981"/>
        <end position="1001"/>
    </location>
</feature>
<feature type="transmembrane region" description="Helical" evidence="16">
    <location>
        <begin position="951"/>
        <end position="969"/>
    </location>
</feature>
<dbReference type="PRINTS" id="PR00119">
    <property type="entry name" value="CATATPASE"/>
</dbReference>
<dbReference type="InterPro" id="IPR023298">
    <property type="entry name" value="ATPase_P-typ_TM_dom_sf"/>
</dbReference>
<keyword evidence="9 16" id="KW-0067">ATP-binding</keyword>